<organism evidence="7 8">
    <name type="scientific">Sarcophilus harrisii</name>
    <name type="common">Tasmanian devil</name>
    <name type="synonym">Sarcophilus laniarius</name>
    <dbReference type="NCBI Taxonomy" id="9305"/>
    <lineage>
        <taxon>Eukaryota</taxon>
        <taxon>Metazoa</taxon>
        <taxon>Chordata</taxon>
        <taxon>Craniata</taxon>
        <taxon>Vertebrata</taxon>
        <taxon>Euteleostomi</taxon>
        <taxon>Mammalia</taxon>
        <taxon>Metatheria</taxon>
        <taxon>Dasyuromorphia</taxon>
        <taxon>Dasyuridae</taxon>
        <taxon>Sarcophilus</taxon>
    </lineage>
</organism>
<dbReference type="InterPro" id="IPR008661">
    <property type="entry name" value="L6_membrane"/>
</dbReference>
<feature type="transmembrane region" description="Helical" evidence="6">
    <location>
        <begin position="12"/>
        <end position="42"/>
    </location>
</feature>
<dbReference type="PANTHER" id="PTHR14198:SF4">
    <property type="entry name" value="TRANSMEMBRANE 4 L6 FAMILY MEMBER 5"/>
    <property type="match status" value="1"/>
</dbReference>
<feature type="transmembrane region" description="Helical" evidence="6">
    <location>
        <begin position="103"/>
        <end position="127"/>
    </location>
</feature>
<dbReference type="GeneTree" id="ENSGT01030000234590"/>
<reference evidence="7" key="2">
    <citation type="submission" date="2025-08" db="UniProtKB">
        <authorList>
            <consortium name="Ensembl"/>
        </authorList>
    </citation>
    <scope>IDENTIFICATION</scope>
</reference>
<sequence length="218" mass="23427">MEFWSNEGAMNYYIPLVMCTGICAQCIGFSLILLSIICIVANTLLLVPNGETKWTKHLSMHVILSGGFIGGGLMVLCPGIAAVQAGGRGICGAGCCKNRCRMLCSVCCSAFGVSGALYCLLVSISALQNGPLCLTKSNKWSYPFRNTNGRYLDNKKLWEECVKPPNIVQWNLDLFALLTAMSILELVLCGIQLVNAIIGVCCGDCRKREAPPPPPSPS</sequence>
<dbReference type="GO" id="GO:2000045">
    <property type="term" value="P:regulation of G1/S transition of mitotic cell cycle"/>
    <property type="evidence" value="ECO:0007669"/>
    <property type="project" value="Ensembl"/>
</dbReference>
<protein>
    <submittedName>
        <fullName evidence="7">Transmembrane 4 L six family member 5</fullName>
    </submittedName>
</protein>
<proteinExistence type="inferred from homology"/>
<evidence type="ECO:0000256" key="6">
    <source>
        <dbReference type="SAM" id="Phobius"/>
    </source>
</evidence>
<keyword evidence="4 6" id="KW-1133">Transmembrane helix</keyword>
<reference evidence="7" key="3">
    <citation type="submission" date="2025-09" db="UniProtKB">
        <authorList>
            <consortium name="Ensembl"/>
        </authorList>
    </citation>
    <scope>IDENTIFICATION</scope>
</reference>
<dbReference type="AlphaFoldDB" id="G3VEW6"/>
<evidence type="ECO:0000313" key="7">
    <source>
        <dbReference type="Ensembl" id="ENSSHAP00000001720.2"/>
    </source>
</evidence>
<name>G3VEW6_SARHA</name>
<keyword evidence="3 6" id="KW-0812">Transmembrane</keyword>
<dbReference type="STRING" id="9305.ENSSHAP00000001720"/>
<evidence type="ECO:0000256" key="2">
    <source>
        <dbReference type="ARBA" id="ARBA00006193"/>
    </source>
</evidence>
<comment type="similarity">
    <text evidence="2">Belongs to the L6 tetraspanin family.</text>
</comment>
<dbReference type="GO" id="GO:0034618">
    <property type="term" value="F:arginine binding"/>
    <property type="evidence" value="ECO:0007669"/>
    <property type="project" value="Ensembl"/>
</dbReference>
<dbReference type="PANTHER" id="PTHR14198">
    <property type="entry name" value="TRANSMEMBRANE 4 L6 FAMILY MEMBER 1-RELATED"/>
    <property type="match status" value="1"/>
</dbReference>
<dbReference type="Pfam" id="PF05805">
    <property type="entry name" value="L6_membrane"/>
    <property type="match status" value="1"/>
</dbReference>
<evidence type="ECO:0000256" key="1">
    <source>
        <dbReference type="ARBA" id="ARBA00004141"/>
    </source>
</evidence>
<dbReference type="Proteomes" id="UP000007648">
    <property type="component" value="Unassembled WGS sequence"/>
</dbReference>
<evidence type="ECO:0000313" key="8">
    <source>
        <dbReference type="Proteomes" id="UP000007648"/>
    </source>
</evidence>
<dbReference type="Ensembl" id="ENSSHAT00000001737.2">
    <property type="protein sequence ID" value="ENSSHAP00000001720.2"/>
    <property type="gene ID" value="ENSSHAG00000001532.2"/>
</dbReference>
<comment type="subcellular location">
    <subcellularLocation>
        <location evidence="1">Membrane</location>
        <topology evidence="1">Multi-pass membrane protein</topology>
    </subcellularLocation>
</comment>
<evidence type="ECO:0000256" key="3">
    <source>
        <dbReference type="ARBA" id="ARBA00022692"/>
    </source>
</evidence>
<dbReference type="GO" id="GO:0005765">
    <property type="term" value="C:lysosomal membrane"/>
    <property type="evidence" value="ECO:0007669"/>
    <property type="project" value="Ensembl"/>
</dbReference>
<keyword evidence="5 6" id="KW-0472">Membrane</keyword>
<gene>
    <name evidence="7" type="primary">TM4SF5</name>
</gene>
<evidence type="ECO:0000256" key="5">
    <source>
        <dbReference type="ARBA" id="ARBA00023136"/>
    </source>
</evidence>
<dbReference type="InParanoid" id="G3VEW6"/>
<evidence type="ECO:0000256" key="4">
    <source>
        <dbReference type="ARBA" id="ARBA00022989"/>
    </source>
</evidence>
<feature type="transmembrane region" description="Helical" evidence="6">
    <location>
        <begin position="174"/>
        <end position="198"/>
    </location>
</feature>
<accession>G3VEW6</accession>
<reference evidence="7 8" key="1">
    <citation type="journal article" date="2011" name="Proc. Natl. Acad. Sci. U.S.A.">
        <title>Genetic diversity and population structure of the endangered marsupial Sarcophilus harrisii (Tasmanian devil).</title>
        <authorList>
            <person name="Miller W."/>
            <person name="Hayes V.M."/>
            <person name="Ratan A."/>
            <person name="Petersen D.C."/>
            <person name="Wittekindt N.E."/>
            <person name="Miller J."/>
            <person name="Walenz B."/>
            <person name="Knight J."/>
            <person name="Qi J."/>
            <person name="Zhao F."/>
            <person name="Wang Q."/>
            <person name="Bedoya-Reina O.C."/>
            <person name="Katiyar N."/>
            <person name="Tomsho L.P."/>
            <person name="Kasson L.M."/>
            <person name="Hardie R.A."/>
            <person name="Woodbridge P."/>
            <person name="Tindall E.A."/>
            <person name="Bertelsen M.F."/>
            <person name="Dixon D."/>
            <person name="Pyecroft S."/>
            <person name="Helgen K.M."/>
            <person name="Lesk A.M."/>
            <person name="Pringle T.H."/>
            <person name="Patterson N."/>
            <person name="Zhang Y."/>
            <person name="Kreiss A."/>
            <person name="Woods G.M."/>
            <person name="Jones M.E."/>
            <person name="Schuster S.C."/>
        </authorList>
    </citation>
    <scope>NUCLEOTIDE SEQUENCE [LARGE SCALE GENOMIC DNA]</scope>
</reference>
<dbReference type="FunCoup" id="G3VEW6">
    <property type="interactions" value="46"/>
</dbReference>
<dbReference type="eggNOG" id="ENOG502RBE1">
    <property type="taxonomic scope" value="Eukaryota"/>
</dbReference>
<feature type="transmembrane region" description="Helical" evidence="6">
    <location>
        <begin position="62"/>
        <end position="83"/>
    </location>
</feature>
<keyword evidence="8" id="KW-1185">Reference proteome</keyword>
<dbReference type="GO" id="GO:0005886">
    <property type="term" value="C:plasma membrane"/>
    <property type="evidence" value="ECO:0007669"/>
    <property type="project" value="Ensembl"/>
</dbReference>